<keyword evidence="7" id="KW-1185">Reference proteome</keyword>
<feature type="modified residue" description="4-aspartylphosphate" evidence="3">
    <location>
        <position position="59"/>
    </location>
</feature>
<dbReference type="Proteomes" id="UP000574276">
    <property type="component" value="Unassembled WGS sequence"/>
</dbReference>
<evidence type="ECO:0000256" key="3">
    <source>
        <dbReference type="PROSITE-ProRule" id="PRU00169"/>
    </source>
</evidence>
<comment type="caution">
    <text evidence="6">The sequence shown here is derived from an EMBL/GenBank/DDBJ whole genome shotgun (WGS) entry which is preliminary data.</text>
</comment>
<sequence length="238" mass="28523">MLKIAICDDEKYYRDYIKRLLTEYMNRNQIESCIDLYENGMQLFEQGIKLAKYNIIFLDINMEELDGIKTAYKIRKFNPEAFIVFVTAFINYVLEGYKVDAIRYIMKDSIPISLVECMNTIVKKMKILMKKMSFSFIEGEKQIFIDKIIYVESQKHKIMFKVLEGRINTYSLYDKLDNMEERLKEYGFLRIHKSYLVNMKYIEKISNYRAYLSSDEILPIPKQKFQLVKEAFVLYKGE</sequence>
<dbReference type="PROSITE" id="PS50930">
    <property type="entry name" value="HTH_LYTTR"/>
    <property type="match status" value="1"/>
</dbReference>
<dbReference type="InterPro" id="IPR046947">
    <property type="entry name" value="LytR-like"/>
</dbReference>
<dbReference type="SMART" id="SM00850">
    <property type="entry name" value="LytTR"/>
    <property type="match status" value="1"/>
</dbReference>
<dbReference type="InterPro" id="IPR011006">
    <property type="entry name" value="CheY-like_superfamily"/>
</dbReference>
<dbReference type="PROSITE" id="PS50110">
    <property type="entry name" value="RESPONSE_REGULATORY"/>
    <property type="match status" value="1"/>
</dbReference>
<dbReference type="AlphaFoldDB" id="A0A839K2E7"/>
<feature type="domain" description="Response regulatory" evidence="4">
    <location>
        <begin position="3"/>
        <end position="122"/>
    </location>
</feature>
<proteinExistence type="predicted"/>
<feature type="domain" description="HTH LytTR-type" evidence="5">
    <location>
        <begin position="145"/>
        <end position="234"/>
    </location>
</feature>
<dbReference type="SUPFAM" id="SSF52172">
    <property type="entry name" value="CheY-like"/>
    <property type="match status" value="1"/>
</dbReference>
<keyword evidence="3" id="KW-0597">Phosphoprotein</keyword>
<dbReference type="InterPro" id="IPR001789">
    <property type="entry name" value="Sig_transdc_resp-reg_receiver"/>
</dbReference>
<dbReference type="EMBL" id="JACEGA010000001">
    <property type="protein sequence ID" value="MBB2182861.1"/>
    <property type="molecule type" value="Genomic_DNA"/>
</dbReference>
<dbReference type="Gene3D" id="3.40.50.2300">
    <property type="match status" value="1"/>
</dbReference>
<dbReference type="InterPro" id="IPR007492">
    <property type="entry name" value="LytTR_DNA-bd_dom"/>
</dbReference>
<evidence type="ECO:0000313" key="7">
    <source>
        <dbReference type="Proteomes" id="UP000574276"/>
    </source>
</evidence>
<dbReference type="GO" id="GO:0000156">
    <property type="term" value="F:phosphorelay response regulator activity"/>
    <property type="evidence" value="ECO:0007669"/>
    <property type="project" value="InterPro"/>
</dbReference>
<evidence type="ECO:0000256" key="1">
    <source>
        <dbReference type="ARBA" id="ARBA00018672"/>
    </source>
</evidence>
<dbReference type="Pfam" id="PF04397">
    <property type="entry name" value="LytTR"/>
    <property type="match status" value="1"/>
</dbReference>
<evidence type="ECO:0000256" key="2">
    <source>
        <dbReference type="ARBA" id="ARBA00024867"/>
    </source>
</evidence>
<evidence type="ECO:0000313" key="6">
    <source>
        <dbReference type="EMBL" id="MBB2182861.1"/>
    </source>
</evidence>
<reference evidence="6 7" key="1">
    <citation type="submission" date="2020-07" db="EMBL/GenBank/DDBJ databases">
        <title>Characterization and genome sequencing of isolate MD1, a novel member within the family Lachnospiraceae.</title>
        <authorList>
            <person name="Rettenmaier R."/>
            <person name="Di Bello L."/>
            <person name="Zinser C."/>
            <person name="Scheitz K."/>
            <person name="Liebl W."/>
            <person name="Zverlov V."/>
        </authorList>
    </citation>
    <scope>NUCLEOTIDE SEQUENCE [LARGE SCALE GENOMIC DNA]</scope>
    <source>
        <strain evidence="6 7">MD1</strain>
    </source>
</reference>
<accession>A0A839K2E7</accession>
<protein>
    <recommendedName>
        <fullName evidence="1">Stage 0 sporulation protein A homolog</fullName>
    </recommendedName>
</protein>
<dbReference type="PANTHER" id="PTHR37299">
    <property type="entry name" value="TRANSCRIPTIONAL REGULATOR-RELATED"/>
    <property type="match status" value="1"/>
</dbReference>
<dbReference type="SMART" id="SM00448">
    <property type="entry name" value="REC"/>
    <property type="match status" value="1"/>
</dbReference>
<evidence type="ECO:0000259" key="4">
    <source>
        <dbReference type="PROSITE" id="PS50110"/>
    </source>
</evidence>
<dbReference type="Pfam" id="PF00072">
    <property type="entry name" value="Response_reg"/>
    <property type="match status" value="1"/>
</dbReference>
<dbReference type="GO" id="GO:0003677">
    <property type="term" value="F:DNA binding"/>
    <property type="evidence" value="ECO:0007669"/>
    <property type="project" value="InterPro"/>
</dbReference>
<dbReference type="PANTHER" id="PTHR37299:SF1">
    <property type="entry name" value="STAGE 0 SPORULATION PROTEIN A HOMOLOG"/>
    <property type="match status" value="1"/>
</dbReference>
<comment type="function">
    <text evidence="2">May play the central regulatory role in sporulation. It may be an element of the effector pathway responsible for the activation of sporulation genes in response to nutritional stress. Spo0A may act in concert with spo0H (a sigma factor) to control the expression of some genes that are critical to the sporulation process.</text>
</comment>
<organism evidence="6 7">
    <name type="scientific">Variimorphobacter saccharofermentans</name>
    <dbReference type="NCBI Taxonomy" id="2755051"/>
    <lineage>
        <taxon>Bacteria</taxon>
        <taxon>Bacillati</taxon>
        <taxon>Bacillota</taxon>
        <taxon>Clostridia</taxon>
        <taxon>Lachnospirales</taxon>
        <taxon>Lachnospiraceae</taxon>
        <taxon>Variimorphobacter</taxon>
    </lineage>
</organism>
<dbReference type="Gene3D" id="2.40.50.1020">
    <property type="entry name" value="LytTr DNA-binding domain"/>
    <property type="match status" value="1"/>
</dbReference>
<evidence type="ECO:0000259" key="5">
    <source>
        <dbReference type="PROSITE" id="PS50930"/>
    </source>
</evidence>
<gene>
    <name evidence="6" type="ORF">H0486_08230</name>
</gene>
<dbReference type="RefSeq" id="WP_228352550.1">
    <property type="nucleotide sequence ID" value="NZ_JACEGA010000001.1"/>
</dbReference>
<name>A0A839K2E7_9FIRM</name>